<keyword evidence="2" id="KW-1185">Reference proteome</keyword>
<dbReference type="AlphaFoldDB" id="A0A1J1IJF2"/>
<name>A0A1J1IJF2_9DIPT</name>
<protein>
    <submittedName>
        <fullName evidence="1">CLUMA_CG013641, isoform A</fullName>
    </submittedName>
</protein>
<sequence>MRHHLLLLMFHESLRGYVNLSANNLYTCKAKEHMPMRNSTLMTDSYFPSVKNVISIKLLSDLKSNLLFAIEPKALTPCLPFSSNIYHELTIRSIKCEGLHVIGKETRHGMLNIFELFPVT</sequence>
<dbReference type="Proteomes" id="UP000183832">
    <property type="component" value="Unassembled WGS sequence"/>
</dbReference>
<proteinExistence type="predicted"/>
<organism evidence="1 2">
    <name type="scientific">Clunio marinus</name>
    <dbReference type="NCBI Taxonomy" id="568069"/>
    <lineage>
        <taxon>Eukaryota</taxon>
        <taxon>Metazoa</taxon>
        <taxon>Ecdysozoa</taxon>
        <taxon>Arthropoda</taxon>
        <taxon>Hexapoda</taxon>
        <taxon>Insecta</taxon>
        <taxon>Pterygota</taxon>
        <taxon>Neoptera</taxon>
        <taxon>Endopterygota</taxon>
        <taxon>Diptera</taxon>
        <taxon>Nematocera</taxon>
        <taxon>Chironomoidea</taxon>
        <taxon>Chironomidae</taxon>
        <taxon>Clunio</taxon>
    </lineage>
</organism>
<accession>A0A1J1IJF2</accession>
<dbReference type="EMBL" id="CVRI01000054">
    <property type="protein sequence ID" value="CRL00373.1"/>
    <property type="molecule type" value="Genomic_DNA"/>
</dbReference>
<gene>
    <name evidence="1" type="ORF">CLUMA_CG013641</name>
</gene>
<evidence type="ECO:0000313" key="1">
    <source>
        <dbReference type="EMBL" id="CRL00373.1"/>
    </source>
</evidence>
<evidence type="ECO:0000313" key="2">
    <source>
        <dbReference type="Proteomes" id="UP000183832"/>
    </source>
</evidence>
<reference evidence="1 2" key="1">
    <citation type="submission" date="2015-04" db="EMBL/GenBank/DDBJ databases">
        <authorList>
            <person name="Syromyatnikov M.Y."/>
            <person name="Popov V.N."/>
        </authorList>
    </citation>
    <scope>NUCLEOTIDE SEQUENCE [LARGE SCALE GENOMIC DNA]</scope>
</reference>